<dbReference type="AlphaFoldDB" id="A0A5B3H5H3"/>
<dbReference type="Proteomes" id="UP000322940">
    <property type="component" value="Unassembled WGS sequence"/>
</dbReference>
<evidence type="ECO:0008006" key="5">
    <source>
        <dbReference type="Google" id="ProtNLM"/>
    </source>
</evidence>
<gene>
    <name evidence="3" type="ORF">F2Y10_01150</name>
</gene>
<sequence length="330" mass="35168">MKIDIARQPLVPAFMTLFALAVAAMCAGIPVSDTSGAVRDALPLLGGQLARFQAAYPVWSKFAAGFMLLFTGMCAGRITIRYNLYTVGTCLPIPLYAIVACGIATGGNYLAGFAASMLLALATKNYCRAFCNGYGFDAIFRASLYLGLMPLVYAPGLPMLLLLPLAVLLFRRTLREVAVATAGLLLPIFTACYVSWGSGAEFTAPLVTVGQSAIEGMPLQLFLDIPLPALVMAGGIVLLDLTALFFFLADIYAAGTKPRFILFYNIGILVLALTLLCSPAATPEAFALLAVPSAILIPVFFVRIHRGMALPVYLVFLAAAFAGIFLQYYI</sequence>
<feature type="transmembrane region" description="Helical" evidence="1">
    <location>
        <begin position="287"/>
        <end position="304"/>
    </location>
</feature>
<comment type="caution">
    <text evidence="3">The sequence shown here is derived from an EMBL/GenBank/DDBJ whole genome shotgun (WGS) entry which is preliminary data.</text>
</comment>
<dbReference type="RefSeq" id="WP_130064419.1">
    <property type="nucleotide sequence ID" value="NZ_RCXC01000001.1"/>
</dbReference>
<evidence type="ECO:0000313" key="3">
    <source>
        <dbReference type="EMBL" id="KAA2381123.1"/>
    </source>
</evidence>
<feature type="transmembrane region" description="Helical" evidence="1">
    <location>
        <begin position="227"/>
        <end position="249"/>
    </location>
</feature>
<feature type="transmembrane region" description="Helical" evidence="1">
    <location>
        <begin position="177"/>
        <end position="196"/>
    </location>
</feature>
<name>A0A5B3H5H3_9BACT</name>
<reference evidence="3 4" key="1">
    <citation type="journal article" date="2019" name="Nat. Med.">
        <title>A library of human gut bacterial isolates paired with longitudinal multiomics data enables mechanistic microbiome research.</title>
        <authorList>
            <person name="Poyet M."/>
            <person name="Groussin M."/>
            <person name="Gibbons S.M."/>
            <person name="Avila-Pacheco J."/>
            <person name="Jiang X."/>
            <person name="Kearney S.M."/>
            <person name="Perrotta A.R."/>
            <person name="Berdy B."/>
            <person name="Zhao S."/>
            <person name="Lieberman T.D."/>
            <person name="Swanson P.K."/>
            <person name="Smith M."/>
            <person name="Roesemann S."/>
            <person name="Alexander J.E."/>
            <person name="Rich S.A."/>
            <person name="Livny J."/>
            <person name="Vlamakis H."/>
            <person name="Clish C."/>
            <person name="Bullock K."/>
            <person name="Deik A."/>
            <person name="Scott J."/>
            <person name="Pierce K.A."/>
            <person name="Xavier R.J."/>
            <person name="Alm E.J."/>
        </authorList>
    </citation>
    <scope>NUCLEOTIDE SEQUENCE [LARGE SCALE GENOMIC DNA]</scope>
    <source>
        <strain evidence="3 4">BIOML-A266</strain>
    </source>
</reference>
<dbReference type="EMBL" id="VVXH01000001">
    <property type="protein sequence ID" value="KAA2381123.1"/>
    <property type="molecule type" value="Genomic_DNA"/>
</dbReference>
<feature type="transmembrane region" description="Helical" evidence="1">
    <location>
        <begin position="261"/>
        <end position="281"/>
    </location>
</feature>
<keyword evidence="2" id="KW-0732">Signal</keyword>
<feature type="chain" id="PRO_5024306901" description="Beta-carotene 15,15'-monooxygenase" evidence="2">
    <location>
        <begin position="24"/>
        <end position="330"/>
    </location>
</feature>
<feature type="transmembrane region" description="Helical" evidence="1">
    <location>
        <begin position="142"/>
        <end position="170"/>
    </location>
</feature>
<proteinExistence type="predicted"/>
<evidence type="ECO:0000256" key="2">
    <source>
        <dbReference type="SAM" id="SignalP"/>
    </source>
</evidence>
<evidence type="ECO:0000313" key="4">
    <source>
        <dbReference type="Proteomes" id="UP000322940"/>
    </source>
</evidence>
<feature type="transmembrane region" description="Helical" evidence="1">
    <location>
        <begin position="311"/>
        <end position="329"/>
    </location>
</feature>
<accession>A0A5B3H5H3</accession>
<keyword evidence="1" id="KW-0812">Transmembrane</keyword>
<organism evidence="3 4">
    <name type="scientific">Alistipes onderdonkii</name>
    <dbReference type="NCBI Taxonomy" id="328813"/>
    <lineage>
        <taxon>Bacteria</taxon>
        <taxon>Pseudomonadati</taxon>
        <taxon>Bacteroidota</taxon>
        <taxon>Bacteroidia</taxon>
        <taxon>Bacteroidales</taxon>
        <taxon>Rikenellaceae</taxon>
        <taxon>Alistipes</taxon>
    </lineage>
</organism>
<feature type="transmembrane region" description="Helical" evidence="1">
    <location>
        <begin position="96"/>
        <end position="122"/>
    </location>
</feature>
<evidence type="ECO:0000256" key="1">
    <source>
        <dbReference type="SAM" id="Phobius"/>
    </source>
</evidence>
<feature type="signal peptide" evidence="2">
    <location>
        <begin position="1"/>
        <end position="23"/>
    </location>
</feature>
<keyword evidence="1" id="KW-0472">Membrane</keyword>
<feature type="transmembrane region" description="Helical" evidence="1">
    <location>
        <begin position="62"/>
        <end position="84"/>
    </location>
</feature>
<keyword evidence="1" id="KW-1133">Transmembrane helix</keyword>
<protein>
    <recommendedName>
        <fullName evidence="5">Beta-carotene 15,15'-monooxygenase</fullName>
    </recommendedName>
</protein>